<dbReference type="AlphaFoldDB" id="H6QE28"/>
<dbReference type="HOGENOM" id="CLU_1536724_0_0_2"/>
<sequence>MFGLGLGAGYFARYYRPPVRRVYAVRTSPTAQYSGLPPYVKALITCSNKYRRSALIHCPKLDEIARRRFQTMSKVGWRITHYGFHRDVSFPASEVYYPYSAVFANCEFLRRKAPYHFVKHLSYRYFGYAVGKGGIYYCPPNVKELIGEVDVTRLGCKVEIGDVMLFIFSNYCPQ</sequence>
<name>H6QE28_PYROT</name>
<evidence type="ECO:0000313" key="1">
    <source>
        <dbReference type="EMBL" id="AFA40858.1"/>
    </source>
</evidence>
<geneLocation type="plasmid" evidence="1 2">
    <name>extrachromosomal element</name>
</geneLocation>
<dbReference type="EMBL" id="CP003317">
    <property type="protein sequence ID" value="AFA40858.1"/>
    <property type="molecule type" value="Genomic_DNA"/>
</dbReference>
<keyword evidence="2" id="KW-1185">Reference proteome</keyword>
<evidence type="ECO:0000313" key="2">
    <source>
        <dbReference type="Proteomes" id="UP000009062"/>
    </source>
</evidence>
<dbReference type="KEGG" id="pog:Pogu_ECE031"/>
<keyword evidence="1" id="KW-0614">Plasmid</keyword>
<reference evidence="1 2" key="1">
    <citation type="submission" date="2012-01" db="EMBL/GenBank/DDBJ databases">
        <title>Complete Genome Sequence of Pyrobaculum oguniense.</title>
        <authorList>
            <person name="Bernick D.L."/>
            <person name="Karplus K."/>
            <person name="Lui L.M."/>
            <person name="Coker J.K.C."/>
            <person name="Murphy J.N."/>
            <person name="Cozen A.E."/>
            <person name="Chan P.P."/>
            <person name="Lowe T.M."/>
        </authorList>
    </citation>
    <scope>NUCLEOTIDE SEQUENCE [LARGE SCALE GENOMIC DNA]</scope>
    <source>
        <strain evidence="1 2">TE7</strain>
        <plasmid evidence="1 2">extrachromosomal element</plasmid>
    </source>
</reference>
<gene>
    <name evidence="1" type="ORF">Pogu_ECE031</name>
</gene>
<dbReference type="Proteomes" id="UP000009062">
    <property type="component" value="Plasmid extrachromosomal element"/>
</dbReference>
<protein>
    <submittedName>
        <fullName evidence="1">Uncharacterized protein</fullName>
    </submittedName>
</protein>
<proteinExistence type="predicted"/>
<organism evidence="1 2">
    <name type="scientific">Pyrobaculum oguniense (strain DSM 13380 / JCM 10595 / TE7)</name>
    <dbReference type="NCBI Taxonomy" id="698757"/>
    <lineage>
        <taxon>Archaea</taxon>
        <taxon>Thermoproteota</taxon>
        <taxon>Thermoprotei</taxon>
        <taxon>Thermoproteales</taxon>
        <taxon>Thermoproteaceae</taxon>
        <taxon>Pyrobaculum</taxon>
    </lineage>
</organism>
<accession>H6QE28</accession>